<dbReference type="PANTHER" id="PTHR42951:SF4">
    <property type="entry name" value="ACYL-COENZYME A THIOESTERASE MBLAC2"/>
    <property type="match status" value="1"/>
</dbReference>
<dbReference type="SUPFAM" id="SSF56281">
    <property type="entry name" value="Metallo-hydrolase/oxidoreductase"/>
    <property type="match status" value="1"/>
</dbReference>
<dbReference type="InterPro" id="IPR001279">
    <property type="entry name" value="Metallo-B-lactamas"/>
</dbReference>
<evidence type="ECO:0000256" key="1">
    <source>
        <dbReference type="ARBA" id="ARBA00005250"/>
    </source>
</evidence>
<dbReference type="EMBL" id="CP071502">
    <property type="protein sequence ID" value="QSX37826.1"/>
    <property type="molecule type" value="Genomic_DNA"/>
</dbReference>
<dbReference type="PANTHER" id="PTHR42951">
    <property type="entry name" value="METALLO-BETA-LACTAMASE DOMAIN-CONTAINING"/>
    <property type="match status" value="1"/>
</dbReference>
<dbReference type="Proteomes" id="UP000663207">
    <property type="component" value="Chromosome"/>
</dbReference>
<dbReference type="InterPro" id="IPR036866">
    <property type="entry name" value="RibonucZ/Hydroxyglut_hydro"/>
</dbReference>
<dbReference type="Gene3D" id="3.60.15.10">
    <property type="entry name" value="Ribonuclease Z/Hydroxyacylglutathione hydrolase-like"/>
    <property type="match status" value="1"/>
</dbReference>
<proteinExistence type="inferred from homology"/>
<evidence type="ECO:0000313" key="4">
    <source>
        <dbReference type="Proteomes" id="UP000663207"/>
    </source>
</evidence>
<dbReference type="Pfam" id="PF00753">
    <property type="entry name" value="Lactamase_B"/>
    <property type="match status" value="1"/>
</dbReference>
<reference evidence="3 4" key="1">
    <citation type="submission" date="2021-03" db="EMBL/GenBank/DDBJ databases">
        <title>Novel species identification of genus Shewanella.</title>
        <authorList>
            <person name="Liu G."/>
            <person name="Zhang Q."/>
        </authorList>
    </citation>
    <scope>NUCLEOTIDE SEQUENCE [LARGE SCALE GENOMIC DNA]</scope>
    <source>
        <strain evidence="3 4">FJAT-52962</strain>
    </source>
</reference>
<dbReference type="SMART" id="SM00849">
    <property type="entry name" value="Lactamase_B"/>
    <property type="match status" value="1"/>
</dbReference>
<comment type="similarity">
    <text evidence="1">Belongs to the metallo-beta-lactamase superfamily. Class-B beta-lactamase family.</text>
</comment>
<name>A0ABX7R3T3_9GAMM</name>
<accession>A0ABX7R3T3</accession>
<keyword evidence="4" id="KW-1185">Reference proteome</keyword>
<organism evidence="3 4">
    <name type="scientific">Shewanella sedimentimangrovi</name>
    <dbReference type="NCBI Taxonomy" id="2814293"/>
    <lineage>
        <taxon>Bacteria</taxon>
        <taxon>Pseudomonadati</taxon>
        <taxon>Pseudomonadota</taxon>
        <taxon>Gammaproteobacteria</taxon>
        <taxon>Alteromonadales</taxon>
        <taxon>Shewanellaceae</taxon>
        <taxon>Shewanella</taxon>
    </lineage>
</organism>
<protein>
    <submittedName>
        <fullName evidence="3">MBL fold metallo-hydrolase</fullName>
    </submittedName>
</protein>
<sequence>MFTLHRLQGHIQTIYLAEYADRLLLLDGCCRADVGPVCDFIRQQLKRPLTDLHLIVVTHMHPDHAGGAHKLARLSGALIAAADVPGQWYRGLDGFMMHLSDILLAKWVASRMKRPQRWLWYPRFLRPDLLLKDDEPLPGFPEWQAYHCQGHTDRDLALLHRPSGELYVADLLVRVRGRFIAPFPLFYPNRYRSSLLKVQALAPSRVLLAHGGEYPLSEINLEEVLASAPTVPMTHWRSVKAKVRQALFGKDAA</sequence>
<dbReference type="InterPro" id="IPR050855">
    <property type="entry name" value="NDM-1-like"/>
</dbReference>
<dbReference type="RefSeq" id="WP_207380998.1">
    <property type="nucleotide sequence ID" value="NZ_CP071502.1"/>
</dbReference>
<feature type="domain" description="Metallo-beta-lactamase" evidence="2">
    <location>
        <begin position="11"/>
        <end position="210"/>
    </location>
</feature>
<gene>
    <name evidence="3" type="ORF">JYB85_03000</name>
</gene>
<evidence type="ECO:0000259" key="2">
    <source>
        <dbReference type="SMART" id="SM00849"/>
    </source>
</evidence>
<evidence type="ECO:0000313" key="3">
    <source>
        <dbReference type="EMBL" id="QSX37826.1"/>
    </source>
</evidence>